<dbReference type="EMBL" id="AODD01000013">
    <property type="protein sequence ID" value="EUJ23244.1"/>
    <property type="molecule type" value="Genomic_DNA"/>
</dbReference>
<dbReference type="Proteomes" id="UP000019253">
    <property type="component" value="Unassembled WGS sequence"/>
</dbReference>
<sequence length="60" mass="6841">MKKNDVSKAVRKGTIVLMAMGLAPIFSIDSVNGEASTNLPEEFFWKKTQYQQLKELNHQE</sequence>
<dbReference type="RefSeq" id="WP_036066634.1">
    <property type="nucleotide sequence ID" value="NZ_AODD01000013.1"/>
</dbReference>
<comment type="caution">
    <text evidence="1">The sequence shown here is derived from an EMBL/GenBank/DDBJ whole genome shotgun (WGS) entry which is preliminary data.</text>
</comment>
<dbReference type="AlphaFoldDB" id="W7B7J4"/>
<keyword evidence="2" id="KW-1185">Reference proteome</keyword>
<evidence type="ECO:0000313" key="2">
    <source>
        <dbReference type="Proteomes" id="UP000019253"/>
    </source>
</evidence>
<proteinExistence type="predicted"/>
<reference evidence="1 2" key="1">
    <citation type="journal article" date="2014" name="Int. J. Syst. Evol. Microbiol.">
        <title>Listeria floridensis sp. nov., Listeria aquatica sp. nov., Listeria cornellensis sp. nov., Listeria riparia sp. nov. and Listeria grandensis sp. nov., from agricultural and natural environments.</title>
        <authorList>
            <person name="den Bakker H.C."/>
            <person name="Warchocki S."/>
            <person name="Wright E.M."/>
            <person name="Allred A.F."/>
            <person name="Ahlstrom C."/>
            <person name="Manuel C.S."/>
            <person name="Stasiewicz M.J."/>
            <person name="Burrell A."/>
            <person name="Roof S."/>
            <person name="Strawn L."/>
            <person name="Fortes E.D."/>
            <person name="Nightingale K.K."/>
            <person name="Kephart D."/>
            <person name="Wiedmann M."/>
        </authorList>
    </citation>
    <scope>NUCLEOTIDE SEQUENCE [LARGE SCALE GENOMIC DNA]</scope>
    <source>
        <strain evidence="2">FSL F6-971</strain>
    </source>
</reference>
<name>W7B7J4_9LIST</name>
<gene>
    <name evidence="1" type="ORF">PGRAN_09966</name>
</gene>
<evidence type="ECO:0000313" key="1">
    <source>
        <dbReference type="EMBL" id="EUJ23244.1"/>
    </source>
</evidence>
<protein>
    <submittedName>
        <fullName evidence="1">Uncharacterized protein</fullName>
    </submittedName>
</protein>
<organism evidence="1 2">
    <name type="scientific">Listeria grandensis FSL F6-0971</name>
    <dbReference type="NCBI Taxonomy" id="1265819"/>
    <lineage>
        <taxon>Bacteria</taxon>
        <taxon>Bacillati</taxon>
        <taxon>Bacillota</taxon>
        <taxon>Bacilli</taxon>
        <taxon>Bacillales</taxon>
        <taxon>Listeriaceae</taxon>
        <taxon>Listeria</taxon>
    </lineage>
</organism>
<accession>W7B7J4</accession>